<name>A0A8C6G3R8_MUSSI</name>
<feature type="chain" id="PRO_5034296521" evidence="1">
    <location>
        <begin position="23"/>
        <end position="65"/>
    </location>
</feature>
<protein>
    <submittedName>
        <fullName evidence="2">Uncharacterized protein</fullName>
    </submittedName>
</protein>
<dbReference type="Proteomes" id="UP000694415">
    <property type="component" value="Unplaced"/>
</dbReference>
<evidence type="ECO:0000256" key="1">
    <source>
        <dbReference type="SAM" id="SignalP"/>
    </source>
</evidence>
<reference evidence="2" key="2">
    <citation type="submission" date="2025-09" db="UniProtKB">
        <authorList>
            <consortium name="Ensembl"/>
        </authorList>
    </citation>
    <scope>IDENTIFICATION</scope>
</reference>
<accession>A0A8C6G3R8</accession>
<organism evidence="2 3">
    <name type="scientific">Mus spicilegus</name>
    <name type="common">Mound-building mouse</name>
    <dbReference type="NCBI Taxonomy" id="10103"/>
    <lineage>
        <taxon>Eukaryota</taxon>
        <taxon>Metazoa</taxon>
        <taxon>Chordata</taxon>
        <taxon>Craniata</taxon>
        <taxon>Vertebrata</taxon>
        <taxon>Euteleostomi</taxon>
        <taxon>Mammalia</taxon>
        <taxon>Eutheria</taxon>
        <taxon>Euarchontoglires</taxon>
        <taxon>Glires</taxon>
        <taxon>Rodentia</taxon>
        <taxon>Myomorpha</taxon>
        <taxon>Muroidea</taxon>
        <taxon>Muridae</taxon>
        <taxon>Murinae</taxon>
        <taxon>Mus</taxon>
        <taxon>Mus</taxon>
    </lineage>
</organism>
<evidence type="ECO:0000313" key="3">
    <source>
        <dbReference type="Proteomes" id="UP000694415"/>
    </source>
</evidence>
<feature type="signal peptide" evidence="1">
    <location>
        <begin position="1"/>
        <end position="22"/>
    </location>
</feature>
<dbReference type="AlphaFoldDB" id="A0A8C6G3R8"/>
<keyword evidence="3" id="KW-1185">Reference proteome</keyword>
<keyword evidence="1" id="KW-0732">Signal</keyword>
<evidence type="ECO:0000313" key="2">
    <source>
        <dbReference type="Ensembl" id="ENSMSIP00000000029.1"/>
    </source>
</evidence>
<proteinExistence type="predicted"/>
<reference evidence="2" key="1">
    <citation type="submission" date="2025-08" db="UniProtKB">
        <authorList>
            <consortium name="Ensembl"/>
        </authorList>
    </citation>
    <scope>IDENTIFICATION</scope>
</reference>
<dbReference type="Ensembl" id="ENSMSIT00000000035.1">
    <property type="protein sequence ID" value="ENSMSIP00000000029.1"/>
    <property type="gene ID" value="ENSMSIG00000000036.1"/>
</dbReference>
<sequence>MASFTLMYFLIILLLPSKLTEGLVSLKWIIISDITNNFVILDPSKRSDREQHLEGVLEQLKELWL</sequence>